<dbReference type="Pfam" id="PF00595">
    <property type="entry name" value="PDZ"/>
    <property type="match status" value="1"/>
</dbReference>
<comment type="caution">
    <text evidence="3">The sequence shown here is derived from an EMBL/GenBank/DDBJ whole genome shotgun (WGS) entry which is preliminary data.</text>
</comment>
<dbReference type="PANTHER" id="PTHR10316:SF41">
    <property type="entry name" value="MAGI FAMILY MEMBER, X-LINKED A-RELATED"/>
    <property type="match status" value="1"/>
</dbReference>
<accession>Q4T9A2</accession>
<feature type="region of interest" description="Disordered" evidence="1">
    <location>
        <begin position="308"/>
        <end position="366"/>
    </location>
</feature>
<gene>
    <name evidence="3" type="ORF">GSTENG00004850001</name>
</gene>
<feature type="region of interest" description="Disordered" evidence="1">
    <location>
        <begin position="154"/>
        <end position="183"/>
    </location>
</feature>
<evidence type="ECO:0000313" key="3">
    <source>
        <dbReference type="EMBL" id="CAF90530.1"/>
    </source>
</evidence>
<reference evidence="3" key="1">
    <citation type="journal article" date="2004" name="Nature">
        <title>Genome duplication in the teleost fish Tetraodon nigroviridis reveals the early vertebrate proto-karyotype.</title>
        <authorList>
            <person name="Jaillon O."/>
            <person name="Aury J.-M."/>
            <person name="Brunet F."/>
            <person name="Petit J.-L."/>
            <person name="Stange-Thomann N."/>
            <person name="Mauceli E."/>
            <person name="Bouneau L."/>
            <person name="Fischer C."/>
            <person name="Ozouf-Costaz C."/>
            <person name="Bernot A."/>
            <person name="Nicaud S."/>
            <person name="Jaffe D."/>
            <person name="Fisher S."/>
            <person name="Lutfalla G."/>
            <person name="Dossat C."/>
            <person name="Segurens B."/>
            <person name="Dasilva C."/>
            <person name="Salanoubat M."/>
            <person name="Levy M."/>
            <person name="Boudet N."/>
            <person name="Castellano S."/>
            <person name="Anthouard V."/>
            <person name="Jubin C."/>
            <person name="Castelli V."/>
            <person name="Katinka M."/>
            <person name="Vacherie B."/>
            <person name="Biemont C."/>
            <person name="Skalli Z."/>
            <person name="Cattolico L."/>
            <person name="Poulain J."/>
            <person name="De Berardinis V."/>
            <person name="Cruaud C."/>
            <person name="Duprat S."/>
            <person name="Brottier P."/>
            <person name="Coutanceau J.-P."/>
            <person name="Gouzy J."/>
            <person name="Parra G."/>
            <person name="Lardier G."/>
            <person name="Chapple C."/>
            <person name="McKernan K.J."/>
            <person name="McEwan P."/>
            <person name="Bosak S."/>
            <person name="Kellis M."/>
            <person name="Volff J.-N."/>
            <person name="Guigo R."/>
            <person name="Zody M.C."/>
            <person name="Mesirov J."/>
            <person name="Lindblad-Toh K."/>
            <person name="Birren B."/>
            <person name="Nusbaum C."/>
            <person name="Kahn D."/>
            <person name="Robinson-Rechavi M."/>
            <person name="Laudet V."/>
            <person name="Schachter V."/>
            <person name="Quetier F."/>
            <person name="Saurin W."/>
            <person name="Scarpelli C."/>
            <person name="Wincker P."/>
            <person name="Lander E.S."/>
            <person name="Weissenbach J."/>
            <person name="Roest Crollius H."/>
        </authorList>
    </citation>
    <scope>NUCLEOTIDE SEQUENCE [LARGE SCALE GENOMIC DNA]</scope>
</reference>
<name>Q4T9A2_TETNG</name>
<protein>
    <submittedName>
        <fullName evidence="3">(spotted green pufferfish) hypothetical protein</fullName>
    </submittedName>
</protein>
<dbReference type="AlphaFoldDB" id="Q4T9A2"/>
<dbReference type="GO" id="GO:0005911">
    <property type="term" value="C:cell-cell junction"/>
    <property type="evidence" value="ECO:0007669"/>
    <property type="project" value="TreeGrafter"/>
</dbReference>
<feature type="region of interest" description="Disordered" evidence="1">
    <location>
        <begin position="392"/>
        <end position="433"/>
    </location>
</feature>
<dbReference type="SUPFAM" id="SSF50156">
    <property type="entry name" value="PDZ domain-like"/>
    <property type="match status" value="1"/>
</dbReference>
<reference evidence="3" key="2">
    <citation type="submission" date="2004-02" db="EMBL/GenBank/DDBJ databases">
        <authorList>
            <consortium name="Genoscope"/>
            <consortium name="Whitehead Institute Centre for Genome Research"/>
        </authorList>
    </citation>
    <scope>NUCLEOTIDE SEQUENCE</scope>
</reference>
<dbReference type="GO" id="GO:0007165">
    <property type="term" value="P:signal transduction"/>
    <property type="evidence" value="ECO:0007669"/>
    <property type="project" value="TreeGrafter"/>
</dbReference>
<dbReference type="PANTHER" id="PTHR10316">
    <property type="entry name" value="MEMBRANE ASSOCIATED GUANYLATE KINASE-RELATED"/>
    <property type="match status" value="1"/>
</dbReference>
<dbReference type="InterPro" id="IPR036034">
    <property type="entry name" value="PDZ_sf"/>
</dbReference>
<feature type="region of interest" description="Disordered" evidence="1">
    <location>
        <begin position="1"/>
        <end position="120"/>
    </location>
</feature>
<feature type="compositionally biased region" description="Basic and acidic residues" evidence="1">
    <location>
        <begin position="423"/>
        <end position="433"/>
    </location>
</feature>
<proteinExistence type="predicted"/>
<feature type="compositionally biased region" description="Polar residues" evidence="1">
    <location>
        <begin position="308"/>
        <end position="325"/>
    </location>
</feature>
<dbReference type="GO" id="GO:0005737">
    <property type="term" value="C:cytoplasm"/>
    <property type="evidence" value="ECO:0007669"/>
    <property type="project" value="TreeGrafter"/>
</dbReference>
<dbReference type="InterPro" id="IPR001478">
    <property type="entry name" value="PDZ"/>
</dbReference>
<dbReference type="EMBL" id="CAAE01007610">
    <property type="protein sequence ID" value="CAF90530.1"/>
    <property type="molecule type" value="Genomic_DNA"/>
</dbReference>
<dbReference type="Gene3D" id="2.30.42.10">
    <property type="match status" value="1"/>
</dbReference>
<dbReference type="KEGG" id="tng:GSTEN00004850G001"/>
<sequence length="457" mass="47058">KLLRHAAPGAHRAGESTHHVPGAPKPAEELPNQEQISEQPGESCGGRRQQRGGQRALSPRIHRPAQPAAGILHPHPPLQRSPRFRLQHRGRDPAQRVPPGVQRHPRRSAGAKHSRHPGLHQRQLRASALPQRGGGHAEVGAHGPECGRGAAARIPHAVQPRRLPQAEPRTSRSRFRTHGGTSGLALPVGAGASGSALGGELVPVALGPSPSGGLGFSVTAGGQGGQMVVVRRVWDRRQCPLLQPGDAIVKINGADVQSLNFSQVQRILQEHTKQGEVVLLVYRGGLSSPSAVTPNLYKLVQSSHDLASPSSGHAQTLANLPSPSTGALAGTVPPLSQAGLALGSPQEGHLPAQGAPAAQTPNGPLASTLIQSTSFLDSVPVTLTLEPRDLLGIEDHAGGPPARGGGGGGGGGGEAGRQGATAKDARGQAKSVEVELRRRPGEGFGFVIASQEVAHGG</sequence>
<feature type="non-terminal residue" evidence="3">
    <location>
        <position position="457"/>
    </location>
</feature>
<dbReference type="PROSITE" id="PS50106">
    <property type="entry name" value="PDZ"/>
    <property type="match status" value="1"/>
</dbReference>
<dbReference type="SMART" id="SM00228">
    <property type="entry name" value="PDZ"/>
    <property type="match status" value="1"/>
</dbReference>
<feature type="compositionally biased region" description="Gly residues" evidence="1">
    <location>
        <begin position="401"/>
        <end position="416"/>
    </location>
</feature>
<feature type="compositionally biased region" description="Basic residues" evidence="1">
    <location>
        <begin position="103"/>
        <end position="120"/>
    </location>
</feature>
<evidence type="ECO:0000256" key="1">
    <source>
        <dbReference type="SAM" id="MobiDB-lite"/>
    </source>
</evidence>
<organism evidence="3">
    <name type="scientific">Tetraodon nigroviridis</name>
    <name type="common">Spotted green pufferfish</name>
    <name type="synonym">Chelonodon nigroviridis</name>
    <dbReference type="NCBI Taxonomy" id="99883"/>
    <lineage>
        <taxon>Eukaryota</taxon>
        <taxon>Metazoa</taxon>
        <taxon>Chordata</taxon>
        <taxon>Craniata</taxon>
        <taxon>Vertebrata</taxon>
        <taxon>Euteleostomi</taxon>
        <taxon>Actinopterygii</taxon>
        <taxon>Neopterygii</taxon>
        <taxon>Teleostei</taxon>
        <taxon>Neoteleostei</taxon>
        <taxon>Acanthomorphata</taxon>
        <taxon>Eupercaria</taxon>
        <taxon>Tetraodontiformes</taxon>
        <taxon>Tetradontoidea</taxon>
        <taxon>Tetraodontidae</taxon>
        <taxon>Tetraodon</taxon>
    </lineage>
</organism>
<dbReference type="OrthoDB" id="66881at2759"/>
<evidence type="ECO:0000259" key="2">
    <source>
        <dbReference type="PROSITE" id="PS50106"/>
    </source>
</evidence>
<feature type="domain" description="PDZ" evidence="2">
    <location>
        <begin position="203"/>
        <end position="270"/>
    </location>
</feature>